<keyword evidence="1" id="KW-1133">Transmembrane helix</keyword>
<sequence>MKQGVNNTVIFFSFLIAQLLVSNFIDFGPMLFIVLYPLFILTLPVGLSPAYVLLWAFAMGMGTDLLYNGMPGINSASAVMMAFLRQPVQGLLIRKGELDSQIRPGIAEVGLSRFLAYALICLTIHHLTYIFAESFSFVYFSGNLPRLLISLAVNLALLLLLEFGVFYKNWK</sequence>
<feature type="transmembrane region" description="Helical" evidence="1">
    <location>
        <begin position="7"/>
        <end position="25"/>
    </location>
</feature>
<keyword evidence="1" id="KW-0472">Membrane</keyword>
<evidence type="ECO:0000313" key="2">
    <source>
        <dbReference type="EMBL" id="MPL86417.1"/>
    </source>
</evidence>
<dbReference type="EMBL" id="VSSQ01000221">
    <property type="protein sequence ID" value="MPL86417.1"/>
    <property type="molecule type" value="Genomic_DNA"/>
</dbReference>
<organism evidence="2">
    <name type="scientific">bioreactor metagenome</name>
    <dbReference type="NCBI Taxonomy" id="1076179"/>
    <lineage>
        <taxon>unclassified sequences</taxon>
        <taxon>metagenomes</taxon>
        <taxon>ecological metagenomes</taxon>
    </lineage>
</organism>
<proteinExistence type="predicted"/>
<gene>
    <name evidence="2" type="ORF">SDC9_32397</name>
</gene>
<evidence type="ECO:0008006" key="3">
    <source>
        <dbReference type="Google" id="ProtNLM"/>
    </source>
</evidence>
<accession>A0A644V5D1</accession>
<comment type="caution">
    <text evidence="2">The sequence shown here is derived from an EMBL/GenBank/DDBJ whole genome shotgun (WGS) entry which is preliminary data.</text>
</comment>
<feature type="transmembrane region" description="Helical" evidence="1">
    <location>
        <begin position="147"/>
        <end position="167"/>
    </location>
</feature>
<name>A0A644V5D1_9ZZZZ</name>
<evidence type="ECO:0000256" key="1">
    <source>
        <dbReference type="SAM" id="Phobius"/>
    </source>
</evidence>
<dbReference type="AlphaFoldDB" id="A0A644V5D1"/>
<feature type="transmembrane region" description="Helical" evidence="1">
    <location>
        <begin position="31"/>
        <end position="58"/>
    </location>
</feature>
<protein>
    <recommendedName>
        <fullName evidence="3">Rod shape-determining protein MreD</fullName>
    </recommendedName>
</protein>
<feature type="transmembrane region" description="Helical" evidence="1">
    <location>
        <begin position="114"/>
        <end position="140"/>
    </location>
</feature>
<reference evidence="2" key="1">
    <citation type="submission" date="2019-08" db="EMBL/GenBank/DDBJ databases">
        <authorList>
            <person name="Kucharzyk K."/>
            <person name="Murdoch R.W."/>
            <person name="Higgins S."/>
            <person name="Loffler F."/>
        </authorList>
    </citation>
    <scope>NUCLEOTIDE SEQUENCE</scope>
</reference>
<keyword evidence="1" id="KW-0812">Transmembrane</keyword>